<dbReference type="EMBL" id="AMQM01005701">
    <property type="status" value="NOT_ANNOTATED_CDS"/>
    <property type="molecule type" value="Genomic_DNA"/>
</dbReference>
<organism evidence="7 8">
    <name type="scientific">Helobdella robusta</name>
    <name type="common">Californian leech</name>
    <dbReference type="NCBI Taxonomy" id="6412"/>
    <lineage>
        <taxon>Eukaryota</taxon>
        <taxon>Metazoa</taxon>
        <taxon>Spiralia</taxon>
        <taxon>Lophotrochozoa</taxon>
        <taxon>Annelida</taxon>
        <taxon>Clitellata</taxon>
        <taxon>Hirudinea</taxon>
        <taxon>Rhynchobdellida</taxon>
        <taxon>Glossiphoniidae</taxon>
        <taxon>Helobdella</taxon>
    </lineage>
</organism>
<feature type="domain" description="LIM zinc-binding" evidence="5">
    <location>
        <begin position="1"/>
        <end position="44"/>
    </location>
</feature>
<reference evidence="6 8" key="2">
    <citation type="journal article" date="2013" name="Nature">
        <title>Insights into bilaterian evolution from three spiralian genomes.</title>
        <authorList>
            <person name="Simakov O."/>
            <person name="Marletaz F."/>
            <person name="Cho S.J."/>
            <person name="Edsinger-Gonzales E."/>
            <person name="Havlak P."/>
            <person name="Hellsten U."/>
            <person name="Kuo D.H."/>
            <person name="Larsson T."/>
            <person name="Lv J."/>
            <person name="Arendt D."/>
            <person name="Savage R."/>
            <person name="Osoegawa K."/>
            <person name="de Jong P."/>
            <person name="Grimwood J."/>
            <person name="Chapman J.A."/>
            <person name="Shapiro H."/>
            <person name="Aerts A."/>
            <person name="Otillar R.P."/>
            <person name="Terry A.Y."/>
            <person name="Boore J.L."/>
            <person name="Grigoriev I.V."/>
            <person name="Lindberg D.R."/>
            <person name="Seaver E.C."/>
            <person name="Weisblat D.A."/>
            <person name="Putnam N.H."/>
            <person name="Rokhsar D.S."/>
        </authorList>
    </citation>
    <scope>NUCLEOTIDE SEQUENCE</scope>
</reference>
<evidence type="ECO:0000256" key="3">
    <source>
        <dbReference type="ARBA" id="ARBA00023038"/>
    </source>
</evidence>
<feature type="domain" description="LIM zinc-binding" evidence="5">
    <location>
        <begin position="164"/>
        <end position="221"/>
    </location>
</feature>
<reference evidence="8" key="1">
    <citation type="submission" date="2012-12" db="EMBL/GenBank/DDBJ databases">
        <authorList>
            <person name="Hellsten U."/>
            <person name="Grimwood J."/>
            <person name="Chapman J.A."/>
            <person name="Shapiro H."/>
            <person name="Aerts A."/>
            <person name="Otillar R.P."/>
            <person name="Terry A.Y."/>
            <person name="Boore J.L."/>
            <person name="Simakov O."/>
            <person name="Marletaz F."/>
            <person name="Cho S.-J."/>
            <person name="Edsinger-Gonzales E."/>
            <person name="Havlak P."/>
            <person name="Kuo D.-H."/>
            <person name="Larsson T."/>
            <person name="Lv J."/>
            <person name="Arendt D."/>
            <person name="Savage R."/>
            <person name="Osoegawa K."/>
            <person name="de Jong P."/>
            <person name="Lindberg D.R."/>
            <person name="Seaver E.C."/>
            <person name="Weisblat D.A."/>
            <person name="Putnam N.H."/>
            <person name="Grigoriev I.V."/>
            <person name="Rokhsar D.S."/>
        </authorList>
    </citation>
    <scope>NUCLEOTIDE SEQUENCE</scope>
</reference>
<dbReference type="InterPro" id="IPR001781">
    <property type="entry name" value="Znf_LIM"/>
</dbReference>
<evidence type="ECO:0000313" key="7">
    <source>
        <dbReference type="EnsemblMetazoa" id="HelroP83772"/>
    </source>
</evidence>
<dbReference type="SMART" id="SM00132">
    <property type="entry name" value="LIM"/>
    <property type="match status" value="4"/>
</dbReference>
<dbReference type="GO" id="GO:0046872">
    <property type="term" value="F:metal ion binding"/>
    <property type="evidence" value="ECO:0007669"/>
    <property type="project" value="UniProtKB-KW"/>
</dbReference>
<evidence type="ECO:0000313" key="6">
    <source>
        <dbReference type="EMBL" id="ESN99752.1"/>
    </source>
</evidence>
<dbReference type="OrthoDB" id="15567at2759"/>
<dbReference type="eggNOG" id="KOG1703">
    <property type="taxonomic scope" value="Eukaryota"/>
</dbReference>
<evidence type="ECO:0000256" key="4">
    <source>
        <dbReference type="PROSITE-ProRule" id="PRU00125"/>
    </source>
</evidence>
<sequence>ALNRSWHLEHFVCCCCRETIEQNIFFEKSGKIYCEKDYHSVFSPKCNKCLLPIFDMCVMALDKTWHLDHFTCDLCQKMLVDEEGFHEFNNNIYCRLDGVNKIAPRCFTCQQPIMDNFLSAMNKQWHIHCFVCLDCKRPISAESVYEHDGQPYCFEHYHKRRLCRCHTCHEAIFGAFVAVGCKKFHPDHFVCSFCRVRLSLGGFKIREGKYYCVACFNRLVG</sequence>
<dbReference type="CTD" id="20216247"/>
<reference evidence="7" key="3">
    <citation type="submission" date="2015-06" db="UniProtKB">
        <authorList>
            <consortium name="EnsemblMetazoa"/>
        </authorList>
    </citation>
    <scope>IDENTIFICATION</scope>
</reference>
<dbReference type="InterPro" id="IPR050604">
    <property type="entry name" value="PDZ-LIM_domain"/>
</dbReference>
<dbReference type="PANTHER" id="PTHR24214:SF38">
    <property type="entry name" value="PDZ AND LIM DOMAIN PROTEIN ZASP-RELATED"/>
    <property type="match status" value="1"/>
</dbReference>
<dbReference type="KEGG" id="hro:HELRODRAFT_83772"/>
<dbReference type="STRING" id="6412.T1G5A0"/>
<dbReference type="RefSeq" id="XP_009022019.1">
    <property type="nucleotide sequence ID" value="XM_009023771.1"/>
</dbReference>
<keyword evidence="8" id="KW-1185">Reference proteome</keyword>
<evidence type="ECO:0000256" key="2">
    <source>
        <dbReference type="ARBA" id="ARBA00022833"/>
    </source>
</evidence>
<dbReference type="GO" id="GO:0030018">
    <property type="term" value="C:Z disc"/>
    <property type="evidence" value="ECO:0000318"/>
    <property type="project" value="GO_Central"/>
</dbReference>
<dbReference type="FunFam" id="2.10.110.10:FF:000282">
    <property type="entry name" value="Uncharacterized protein"/>
    <property type="match status" value="1"/>
</dbReference>
<dbReference type="GeneID" id="20216247"/>
<keyword evidence="1 4" id="KW-0479">Metal-binding</keyword>
<evidence type="ECO:0000256" key="1">
    <source>
        <dbReference type="ARBA" id="ARBA00022723"/>
    </source>
</evidence>
<evidence type="ECO:0000313" key="8">
    <source>
        <dbReference type="Proteomes" id="UP000015101"/>
    </source>
</evidence>
<dbReference type="FunFam" id="2.10.110.10:FF:000018">
    <property type="entry name" value="Paxillin isoform 1"/>
    <property type="match status" value="1"/>
</dbReference>
<dbReference type="EMBL" id="KB097070">
    <property type="protein sequence ID" value="ESN99752.1"/>
    <property type="molecule type" value="Genomic_DNA"/>
</dbReference>
<proteinExistence type="predicted"/>
<keyword evidence="3 4" id="KW-0440">LIM domain</keyword>
<dbReference type="Proteomes" id="UP000015101">
    <property type="component" value="Unassembled WGS sequence"/>
</dbReference>
<dbReference type="Pfam" id="PF00412">
    <property type="entry name" value="LIM"/>
    <property type="match status" value="4"/>
</dbReference>
<dbReference type="InParanoid" id="T1G5A0"/>
<dbReference type="PROSITE" id="PS00478">
    <property type="entry name" value="LIM_DOMAIN_1"/>
    <property type="match status" value="3"/>
</dbReference>
<dbReference type="SUPFAM" id="SSF57716">
    <property type="entry name" value="Glucocorticoid receptor-like (DNA-binding domain)"/>
    <property type="match status" value="4"/>
</dbReference>
<accession>T1G5A0</accession>
<dbReference type="PROSITE" id="PS50023">
    <property type="entry name" value="LIM_DOMAIN_2"/>
    <property type="match status" value="3"/>
</dbReference>
<feature type="domain" description="LIM zinc-binding" evidence="5">
    <location>
        <begin position="104"/>
        <end position="163"/>
    </location>
</feature>
<evidence type="ECO:0000259" key="5">
    <source>
        <dbReference type="PROSITE" id="PS50023"/>
    </source>
</evidence>
<dbReference type="EnsemblMetazoa" id="HelroT83772">
    <property type="protein sequence ID" value="HelroP83772"/>
    <property type="gene ID" value="HelroG83772"/>
</dbReference>
<dbReference type="GO" id="GO:0003712">
    <property type="term" value="F:transcription coregulator activity"/>
    <property type="evidence" value="ECO:0000318"/>
    <property type="project" value="GO_Central"/>
</dbReference>
<protein>
    <recommendedName>
        <fullName evidence="5">LIM zinc-binding domain-containing protein</fullName>
    </recommendedName>
</protein>
<dbReference type="HOGENOM" id="CLU_001357_0_2_1"/>
<name>T1G5A0_HELRO</name>
<dbReference type="GO" id="GO:0005634">
    <property type="term" value="C:nucleus"/>
    <property type="evidence" value="ECO:0000318"/>
    <property type="project" value="GO_Central"/>
</dbReference>
<dbReference type="AlphaFoldDB" id="T1G5A0"/>
<dbReference type="OMA" id="IMERTIC"/>
<gene>
    <name evidence="7" type="primary">20216247</name>
    <name evidence="6" type="ORF">HELRODRAFT_83772</name>
</gene>
<dbReference type="PANTHER" id="PTHR24214">
    <property type="entry name" value="PDZ AND LIM DOMAIN PROTEIN ZASP"/>
    <property type="match status" value="1"/>
</dbReference>
<dbReference type="Gene3D" id="2.10.110.10">
    <property type="entry name" value="Cysteine Rich Protein"/>
    <property type="match status" value="4"/>
</dbReference>
<keyword evidence="2 4" id="KW-0862">Zinc</keyword>